<dbReference type="HOGENOM" id="CLU_1713831_0_0_1"/>
<proteinExistence type="predicted"/>
<dbReference type="SUPFAM" id="SSF56112">
    <property type="entry name" value="Protein kinase-like (PK-like)"/>
    <property type="match status" value="1"/>
</dbReference>
<protein>
    <recommendedName>
        <fullName evidence="3">Protein kinase domain-containing protein</fullName>
    </recommendedName>
</protein>
<dbReference type="InterPro" id="IPR011009">
    <property type="entry name" value="Kinase-like_dom_sf"/>
</dbReference>
<evidence type="ECO:0000313" key="2">
    <source>
        <dbReference type="Proteomes" id="UP000054321"/>
    </source>
</evidence>
<dbReference type="EMBL" id="KN832881">
    <property type="protein sequence ID" value="KIM97827.1"/>
    <property type="molecule type" value="Genomic_DNA"/>
</dbReference>
<dbReference type="AlphaFoldDB" id="A0A0C3D7E5"/>
<dbReference type="Proteomes" id="UP000054321">
    <property type="component" value="Unassembled WGS sequence"/>
</dbReference>
<dbReference type="InParanoid" id="A0A0C3D7E5"/>
<reference evidence="2" key="2">
    <citation type="submission" date="2015-01" db="EMBL/GenBank/DDBJ databases">
        <title>Evolutionary Origins and Diversification of the Mycorrhizal Mutualists.</title>
        <authorList>
            <consortium name="DOE Joint Genome Institute"/>
            <consortium name="Mycorrhizal Genomics Consortium"/>
            <person name="Kohler A."/>
            <person name="Kuo A."/>
            <person name="Nagy L.G."/>
            <person name="Floudas D."/>
            <person name="Copeland A."/>
            <person name="Barry K.W."/>
            <person name="Cichocki N."/>
            <person name="Veneault-Fourrey C."/>
            <person name="LaButti K."/>
            <person name="Lindquist E.A."/>
            <person name="Lipzen A."/>
            <person name="Lundell T."/>
            <person name="Morin E."/>
            <person name="Murat C."/>
            <person name="Riley R."/>
            <person name="Ohm R."/>
            <person name="Sun H."/>
            <person name="Tunlid A."/>
            <person name="Henrissat B."/>
            <person name="Grigoriev I.V."/>
            <person name="Hibbett D.S."/>
            <person name="Martin F."/>
        </authorList>
    </citation>
    <scope>NUCLEOTIDE SEQUENCE [LARGE SCALE GENOMIC DNA]</scope>
    <source>
        <strain evidence="2">Zn</strain>
    </source>
</reference>
<organism evidence="1 2">
    <name type="scientific">Oidiodendron maius (strain Zn)</name>
    <dbReference type="NCBI Taxonomy" id="913774"/>
    <lineage>
        <taxon>Eukaryota</taxon>
        <taxon>Fungi</taxon>
        <taxon>Dikarya</taxon>
        <taxon>Ascomycota</taxon>
        <taxon>Pezizomycotina</taxon>
        <taxon>Leotiomycetes</taxon>
        <taxon>Leotiomycetes incertae sedis</taxon>
        <taxon>Myxotrichaceae</taxon>
        <taxon>Oidiodendron</taxon>
    </lineage>
</organism>
<keyword evidence="2" id="KW-1185">Reference proteome</keyword>
<sequence>MTRKKLQSSSSSESFRPDTVFSVSQCKKILLGIACISGHLHAHKITHGDLYAHNILIGTLGCAFPRYFGAATICGTQLVKKQAFERTEVLAFNYLAEDLLSLVGRQVDDEGEFFEEKDVSVIEELNLLHYKCSNPGVQERPVFVEIREVLEGL</sequence>
<gene>
    <name evidence="1" type="ORF">OIDMADRAFT_182195</name>
</gene>
<reference evidence="1 2" key="1">
    <citation type="submission" date="2014-04" db="EMBL/GenBank/DDBJ databases">
        <authorList>
            <consortium name="DOE Joint Genome Institute"/>
            <person name="Kuo A."/>
            <person name="Martino E."/>
            <person name="Perotto S."/>
            <person name="Kohler A."/>
            <person name="Nagy L.G."/>
            <person name="Floudas D."/>
            <person name="Copeland A."/>
            <person name="Barry K.W."/>
            <person name="Cichocki N."/>
            <person name="Veneault-Fourrey C."/>
            <person name="LaButti K."/>
            <person name="Lindquist E.A."/>
            <person name="Lipzen A."/>
            <person name="Lundell T."/>
            <person name="Morin E."/>
            <person name="Murat C."/>
            <person name="Sun H."/>
            <person name="Tunlid A."/>
            <person name="Henrissat B."/>
            <person name="Grigoriev I.V."/>
            <person name="Hibbett D.S."/>
            <person name="Martin F."/>
            <person name="Nordberg H.P."/>
            <person name="Cantor M.N."/>
            <person name="Hua S.X."/>
        </authorList>
    </citation>
    <scope>NUCLEOTIDE SEQUENCE [LARGE SCALE GENOMIC DNA]</scope>
    <source>
        <strain evidence="1 2">Zn</strain>
    </source>
</reference>
<dbReference type="STRING" id="913774.A0A0C3D7E5"/>
<accession>A0A0C3D7E5</accession>
<evidence type="ECO:0000313" key="1">
    <source>
        <dbReference type="EMBL" id="KIM97827.1"/>
    </source>
</evidence>
<dbReference type="OrthoDB" id="1668230at2759"/>
<name>A0A0C3D7E5_OIDMZ</name>
<evidence type="ECO:0008006" key="3">
    <source>
        <dbReference type="Google" id="ProtNLM"/>
    </source>
</evidence>
<dbReference type="Gene3D" id="1.10.510.10">
    <property type="entry name" value="Transferase(Phosphotransferase) domain 1"/>
    <property type="match status" value="1"/>
</dbReference>